<proteinExistence type="predicted"/>
<name>A0ABZ3C3N2_9ACTN</name>
<keyword evidence="6" id="KW-1185">Reference proteome</keyword>
<dbReference type="CDD" id="cd03801">
    <property type="entry name" value="GT4_PimA-like"/>
    <property type="match status" value="1"/>
</dbReference>
<dbReference type="PANTHER" id="PTHR45947:SF3">
    <property type="entry name" value="SULFOQUINOVOSYL TRANSFERASE SQD2"/>
    <property type="match status" value="1"/>
</dbReference>
<evidence type="ECO:0000256" key="1">
    <source>
        <dbReference type="ARBA" id="ARBA00022676"/>
    </source>
</evidence>
<dbReference type="PANTHER" id="PTHR45947">
    <property type="entry name" value="SULFOQUINOVOSYL TRANSFERASE SQD2"/>
    <property type="match status" value="1"/>
</dbReference>
<feature type="domain" description="Glycosyl transferase family 1" evidence="3">
    <location>
        <begin position="202"/>
        <end position="350"/>
    </location>
</feature>
<dbReference type="Pfam" id="PF13439">
    <property type="entry name" value="Glyco_transf_4"/>
    <property type="match status" value="1"/>
</dbReference>
<dbReference type="EMBL" id="CP115965">
    <property type="protein sequence ID" value="WZW97141.1"/>
    <property type="molecule type" value="Genomic_DNA"/>
</dbReference>
<reference evidence="5 6" key="1">
    <citation type="journal article" date="2023" name="Environ Microbiome">
        <title>A coral-associated actinobacterium mitigates coral bleaching under heat stress.</title>
        <authorList>
            <person name="Li J."/>
            <person name="Zou Y."/>
            <person name="Li Q."/>
            <person name="Zhang J."/>
            <person name="Bourne D.G."/>
            <person name="Lyu Y."/>
            <person name="Liu C."/>
            <person name="Zhang S."/>
        </authorList>
    </citation>
    <scope>NUCLEOTIDE SEQUENCE [LARGE SCALE GENOMIC DNA]</scope>
    <source>
        <strain evidence="5 6">SCSIO 13291</strain>
    </source>
</reference>
<evidence type="ECO:0000313" key="6">
    <source>
        <dbReference type="Proteomes" id="UP001434337"/>
    </source>
</evidence>
<keyword evidence="1" id="KW-0328">Glycosyltransferase</keyword>
<evidence type="ECO:0000259" key="3">
    <source>
        <dbReference type="Pfam" id="PF00534"/>
    </source>
</evidence>
<evidence type="ECO:0000256" key="2">
    <source>
        <dbReference type="ARBA" id="ARBA00022679"/>
    </source>
</evidence>
<organism evidence="5 6">
    <name type="scientific">Propioniciclava soli</name>
    <dbReference type="NCBI Taxonomy" id="2775081"/>
    <lineage>
        <taxon>Bacteria</taxon>
        <taxon>Bacillati</taxon>
        <taxon>Actinomycetota</taxon>
        <taxon>Actinomycetes</taxon>
        <taxon>Propionibacteriales</taxon>
        <taxon>Propionibacteriaceae</taxon>
        <taxon>Propioniciclava</taxon>
    </lineage>
</organism>
<keyword evidence="2" id="KW-0808">Transferase</keyword>
<dbReference type="Gene3D" id="3.40.50.2000">
    <property type="entry name" value="Glycogen Phosphorylase B"/>
    <property type="match status" value="2"/>
</dbReference>
<dbReference type="Proteomes" id="UP001434337">
    <property type="component" value="Chromosome"/>
</dbReference>
<dbReference type="RefSeq" id="WP_232547766.1">
    <property type="nucleotide sequence ID" value="NZ_CP115965.1"/>
</dbReference>
<dbReference type="InterPro" id="IPR028098">
    <property type="entry name" value="Glyco_trans_4-like_N"/>
</dbReference>
<protein>
    <submittedName>
        <fullName evidence="5">Glycosyltransferase family 4 protein</fullName>
    </submittedName>
</protein>
<accession>A0ABZ3C3N2</accession>
<sequence length="387" mass="40423">MSAEPEQGGAGVGTPRPAAAGLRIVHVLPHGRPGGMREVALALHDGLPSRGVASQVVCLAEHGATLDRTLAPSPGATSGGAFARLRGAARLLGVLVSRWRADAPDVVVAHAVMTAVLALTAARLAGVRRRTVVIHMLAETLGRPKQVALWLGCRTGVITDVVHCGQTVRDSFAHLGAAVASRSTVIQNGIRLPDAAGIDGLTQERPRFICAARLVALKNVDTLVRAAARLQVPATVVVCGDGEEEADLRALASELDAPVEFRGMVDRDELARLYAAATAFVLPSRLEGLPLVLIEAAAQGLPVVASDKPFNREIMGDAALYVDCDDVAGWARALDRLAGSPELRAQLVRGGLERASLFTLDRMVDAYATLFGADDVRAGASPAREAS</sequence>
<feature type="domain" description="Glycosyltransferase subfamily 4-like N-terminal" evidence="4">
    <location>
        <begin position="33"/>
        <end position="191"/>
    </location>
</feature>
<dbReference type="Pfam" id="PF00534">
    <property type="entry name" value="Glycos_transf_1"/>
    <property type="match status" value="1"/>
</dbReference>
<evidence type="ECO:0000259" key="4">
    <source>
        <dbReference type="Pfam" id="PF13439"/>
    </source>
</evidence>
<dbReference type="InterPro" id="IPR050194">
    <property type="entry name" value="Glycosyltransferase_grp1"/>
</dbReference>
<dbReference type="InterPro" id="IPR001296">
    <property type="entry name" value="Glyco_trans_1"/>
</dbReference>
<evidence type="ECO:0000313" key="5">
    <source>
        <dbReference type="EMBL" id="WZW97141.1"/>
    </source>
</evidence>
<gene>
    <name evidence="5" type="ORF">PCC79_09430</name>
</gene>
<dbReference type="SUPFAM" id="SSF53756">
    <property type="entry name" value="UDP-Glycosyltransferase/glycogen phosphorylase"/>
    <property type="match status" value="1"/>
</dbReference>